<reference evidence="1 2" key="1">
    <citation type="submission" date="2019-07" db="EMBL/GenBank/DDBJ databases">
        <title>Hymenobacter sp. straun FUR1 Genome sequencing and assembly.</title>
        <authorList>
            <person name="Chhetri G."/>
        </authorList>
    </citation>
    <scope>NUCLEOTIDE SEQUENCE [LARGE SCALE GENOMIC DNA]</scope>
    <source>
        <strain evidence="1 2">Fur1</strain>
    </source>
</reference>
<name>A0A558C299_9BACT</name>
<organism evidence="1 2">
    <name type="scientific">Hymenobacter setariae</name>
    <dbReference type="NCBI Taxonomy" id="2594794"/>
    <lineage>
        <taxon>Bacteria</taxon>
        <taxon>Pseudomonadati</taxon>
        <taxon>Bacteroidota</taxon>
        <taxon>Cytophagia</taxon>
        <taxon>Cytophagales</taxon>
        <taxon>Hymenobacteraceae</taxon>
        <taxon>Hymenobacter</taxon>
    </lineage>
</organism>
<gene>
    <name evidence="1" type="ORF">FNT36_01560</name>
</gene>
<dbReference type="RefSeq" id="WP_144843341.1">
    <property type="nucleotide sequence ID" value="NZ_VMRJ01000001.1"/>
</dbReference>
<comment type="caution">
    <text evidence="1">The sequence shown here is derived from an EMBL/GenBank/DDBJ whole genome shotgun (WGS) entry which is preliminary data.</text>
</comment>
<dbReference type="Proteomes" id="UP000317624">
    <property type="component" value="Unassembled WGS sequence"/>
</dbReference>
<dbReference type="EMBL" id="VMRJ01000001">
    <property type="protein sequence ID" value="TVT42807.1"/>
    <property type="molecule type" value="Genomic_DNA"/>
</dbReference>
<dbReference type="AlphaFoldDB" id="A0A558C299"/>
<protein>
    <submittedName>
        <fullName evidence="1">Uncharacterized protein</fullName>
    </submittedName>
</protein>
<evidence type="ECO:0000313" key="2">
    <source>
        <dbReference type="Proteomes" id="UP000317624"/>
    </source>
</evidence>
<accession>A0A558C299</accession>
<keyword evidence="2" id="KW-1185">Reference proteome</keyword>
<sequence>MPSFSAAQLALTEVLRQRLAAAGCQYGRFDVSEPGTYLSLSGQKADGKTLYFWEFSQKFHELVNAYLQEQYDEYTSQLTIQIDVATAQAQYVRTPKLVPELATAATTAPTLLPTHDPTPYGLALAAQVAARLDLGTALAYSCRGYGGMGLARGAGAEYQYGEVWDGTLSPSKTFPTWAAFVAWLAAQSDFSLAGPDYQSASYRSTHRPITRRRLTELVQLA</sequence>
<dbReference type="OrthoDB" id="5504591at2"/>
<proteinExistence type="predicted"/>
<evidence type="ECO:0000313" key="1">
    <source>
        <dbReference type="EMBL" id="TVT42807.1"/>
    </source>
</evidence>